<dbReference type="EMBL" id="LVEA01000001">
    <property type="protein sequence ID" value="KYL05287.1"/>
    <property type="molecule type" value="Genomic_DNA"/>
</dbReference>
<evidence type="ECO:0000313" key="2">
    <source>
        <dbReference type="Proteomes" id="UP000075816"/>
    </source>
</evidence>
<dbReference type="AlphaFoldDB" id="A0A162J7N6"/>
<evidence type="ECO:0000313" key="1">
    <source>
        <dbReference type="EMBL" id="KYL05287.1"/>
    </source>
</evidence>
<gene>
    <name evidence="1" type="ORF">A2J07_00700</name>
</gene>
<dbReference type="RefSeq" id="WP_062680820.1">
    <property type="nucleotide sequence ID" value="NZ_CAXOVC010000002.1"/>
</dbReference>
<reference evidence="1 2" key="1">
    <citation type="submission" date="2016-03" db="EMBL/GenBank/DDBJ databases">
        <title>Comparative genomics of human isolates of Fusobacterium necrophorum.</title>
        <authorList>
            <person name="Jensen A."/>
            <person name="Bank S."/>
            <person name="Andersen P.S."/>
            <person name="Kristensen L.H."/>
            <person name="Prag J."/>
        </authorList>
    </citation>
    <scope>NUCLEOTIDE SEQUENCE [LARGE SCALE GENOMIC DNA]</scope>
    <source>
        <strain evidence="1 2">LS_1264</strain>
    </source>
</reference>
<name>A0A162J7N6_9FUSO</name>
<dbReference type="Proteomes" id="UP000075816">
    <property type="component" value="Unassembled WGS sequence"/>
</dbReference>
<accession>A0A162J7N6</accession>
<proteinExistence type="predicted"/>
<protein>
    <submittedName>
        <fullName evidence="1">Uncharacterized protein</fullName>
    </submittedName>
</protein>
<sequence length="223" mass="27129">MKSYNLDIIKLSKYLITLSESYNNIFYRRFTPIQLYNLLYLLQSQCLQTENKLLFNDKIYFHKGVFYIEKVYLEFNYLVGGLFLFEEDKIYSMDMPFYLKNVCGQFFSSNSYRRSHFFSEVIDYFNTFCDDYPYLIPLSFLQKIDKSGKLNNERLIEETIRKTFDMLTKGYNIKIEEILELVHKIQENMKNQKQNDIISNINIKEQEIFRFLLNYTKKIRRIL</sequence>
<comment type="caution">
    <text evidence="1">The sequence shown here is derived from an EMBL/GenBank/DDBJ whole genome shotgun (WGS) entry which is preliminary data.</text>
</comment>
<organism evidence="1 2">
    <name type="scientific">Fusobacterium necrophorum subsp. funduliforme</name>
    <dbReference type="NCBI Taxonomy" id="143387"/>
    <lineage>
        <taxon>Bacteria</taxon>
        <taxon>Fusobacteriati</taxon>
        <taxon>Fusobacteriota</taxon>
        <taxon>Fusobacteriia</taxon>
        <taxon>Fusobacteriales</taxon>
        <taxon>Fusobacteriaceae</taxon>
        <taxon>Fusobacterium</taxon>
    </lineage>
</organism>